<evidence type="ECO:0000313" key="3">
    <source>
        <dbReference type="Proteomes" id="UP000626109"/>
    </source>
</evidence>
<reference evidence="2" key="1">
    <citation type="submission" date="2021-02" db="EMBL/GenBank/DDBJ databases">
        <authorList>
            <person name="Dougan E. K."/>
            <person name="Rhodes N."/>
            <person name="Thang M."/>
            <person name="Chan C."/>
        </authorList>
    </citation>
    <scope>NUCLEOTIDE SEQUENCE</scope>
</reference>
<name>A0A813I2R1_POLGL</name>
<comment type="caution">
    <text evidence="2">The sequence shown here is derived from an EMBL/GenBank/DDBJ whole genome shotgun (WGS) entry which is preliminary data.</text>
</comment>
<evidence type="ECO:0000256" key="1">
    <source>
        <dbReference type="SAM" id="Phobius"/>
    </source>
</evidence>
<accession>A0A813I2R1</accession>
<organism evidence="2 3">
    <name type="scientific">Polarella glacialis</name>
    <name type="common">Dinoflagellate</name>
    <dbReference type="NCBI Taxonomy" id="89957"/>
    <lineage>
        <taxon>Eukaryota</taxon>
        <taxon>Sar</taxon>
        <taxon>Alveolata</taxon>
        <taxon>Dinophyceae</taxon>
        <taxon>Suessiales</taxon>
        <taxon>Suessiaceae</taxon>
        <taxon>Polarella</taxon>
    </lineage>
</organism>
<keyword evidence="1" id="KW-0812">Transmembrane</keyword>
<proteinExistence type="predicted"/>
<keyword evidence="1" id="KW-0472">Membrane</keyword>
<sequence length="106" mass="12106">MGRLERSSCFTILCSRPSLLFECQTFCAPWHLERRTSLGYRAANFGMGQLQHPRALLLLFLLFLLFFLLLLLTLLLLLLLLFQHPRARLLASQWPSQYLGAGQAAA</sequence>
<dbReference type="AlphaFoldDB" id="A0A813I2R1"/>
<dbReference type="EMBL" id="CAJNNW010003241">
    <property type="protein sequence ID" value="CAE8645200.1"/>
    <property type="molecule type" value="Genomic_DNA"/>
</dbReference>
<evidence type="ECO:0000313" key="2">
    <source>
        <dbReference type="EMBL" id="CAE8645200.1"/>
    </source>
</evidence>
<feature type="transmembrane region" description="Helical" evidence="1">
    <location>
        <begin position="55"/>
        <end position="82"/>
    </location>
</feature>
<gene>
    <name evidence="2" type="ORF">PGLA2088_LOCUS3704</name>
</gene>
<dbReference type="Proteomes" id="UP000626109">
    <property type="component" value="Unassembled WGS sequence"/>
</dbReference>
<keyword evidence="1" id="KW-1133">Transmembrane helix</keyword>
<protein>
    <submittedName>
        <fullName evidence="2">Uncharacterized protein</fullName>
    </submittedName>
</protein>